<keyword evidence="3 8" id="KW-0332">GMP biosynthesis</keyword>
<dbReference type="Gene3D" id="3.40.50.880">
    <property type="match status" value="1"/>
</dbReference>
<reference evidence="10" key="1">
    <citation type="submission" date="2020-10" db="EMBL/GenBank/DDBJ databases">
        <authorList>
            <person name="Gilroy R."/>
        </authorList>
    </citation>
    <scope>NUCLEOTIDE SEQUENCE</scope>
    <source>
        <strain evidence="10">ChiHile30-977</strain>
    </source>
</reference>
<dbReference type="InterPro" id="IPR029062">
    <property type="entry name" value="Class_I_gatase-like"/>
</dbReference>
<dbReference type="PANTHER" id="PTHR11922:SF2">
    <property type="entry name" value="GMP SYNTHASE [GLUTAMINE-HYDROLYZING]"/>
    <property type="match status" value="1"/>
</dbReference>
<evidence type="ECO:0000256" key="3">
    <source>
        <dbReference type="ARBA" id="ARBA00022749"/>
    </source>
</evidence>
<evidence type="ECO:0000256" key="5">
    <source>
        <dbReference type="ARBA" id="ARBA00022840"/>
    </source>
</evidence>
<keyword evidence="5 8" id="KW-0067">ATP-binding</keyword>
<dbReference type="InterPro" id="IPR025777">
    <property type="entry name" value="GMPS_ATP_PPase_dom"/>
</dbReference>
<dbReference type="GO" id="GO:0005829">
    <property type="term" value="C:cytosol"/>
    <property type="evidence" value="ECO:0007669"/>
    <property type="project" value="TreeGrafter"/>
</dbReference>
<evidence type="ECO:0000313" key="10">
    <source>
        <dbReference type="EMBL" id="HIQ62918.1"/>
    </source>
</evidence>
<organism evidence="10 11">
    <name type="scientific">Candidatus Avichristensenella intestinipullorum</name>
    <dbReference type="NCBI Taxonomy" id="2840693"/>
    <lineage>
        <taxon>Bacteria</taxon>
        <taxon>Bacillati</taxon>
        <taxon>Bacillota</taxon>
        <taxon>Clostridia</taxon>
        <taxon>Candidatus Avichristensenella</taxon>
    </lineage>
</organism>
<feature type="domain" description="GMPS ATP-PPase" evidence="9">
    <location>
        <begin position="185"/>
        <end position="362"/>
    </location>
</feature>
<feature type="binding site" evidence="8">
    <location>
        <begin position="212"/>
        <end position="218"/>
    </location>
    <ligand>
        <name>ATP</name>
        <dbReference type="ChEBI" id="CHEBI:30616"/>
    </ligand>
</feature>
<keyword evidence="6" id="KW-0315">Glutamine amidotransferase</keyword>
<dbReference type="SUPFAM" id="SSF52402">
    <property type="entry name" value="Adenine nucleotide alpha hydrolases-like"/>
    <property type="match status" value="1"/>
</dbReference>
<dbReference type="AlphaFoldDB" id="A0A9D0YVU5"/>
<accession>A0A9D0YVU5</accession>
<keyword evidence="4 8" id="KW-0658">Purine biosynthesis</keyword>
<dbReference type="Gene3D" id="3.40.50.620">
    <property type="entry name" value="HUPs"/>
    <property type="match status" value="1"/>
</dbReference>
<dbReference type="GO" id="GO:0005524">
    <property type="term" value="F:ATP binding"/>
    <property type="evidence" value="ECO:0007669"/>
    <property type="project" value="UniProtKB-UniRule"/>
</dbReference>
<reference evidence="10" key="2">
    <citation type="journal article" date="2021" name="PeerJ">
        <title>Extensive microbial diversity within the chicken gut microbiome revealed by metagenomics and culture.</title>
        <authorList>
            <person name="Gilroy R."/>
            <person name="Ravi A."/>
            <person name="Getino M."/>
            <person name="Pursley I."/>
            <person name="Horton D.L."/>
            <person name="Alikhan N.F."/>
            <person name="Baker D."/>
            <person name="Gharbi K."/>
            <person name="Hall N."/>
            <person name="Watson M."/>
            <person name="Adriaenssens E.M."/>
            <person name="Foster-Nyarko E."/>
            <person name="Jarju S."/>
            <person name="Secka A."/>
            <person name="Antonio M."/>
            <person name="Oren A."/>
            <person name="Chaudhuri R.R."/>
            <person name="La Ragione R."/>
            <person name="Hildebrand F."/>
            <person name="Pallen M.J."/>
        </authorList>
    </citation>
    <scope>NUCLEOTIDE SEQUENCE</scope>
    <source>
        <strain evidence="10">ChiHile30-977</strain>
    </source>
</reference>
<evidence type="ECO:0000256" key="7">
    <source>
        <dbReference type="ARBA" id="ARBA00031356"/>
    </source>
</evidence>
<evidence type="ECO:0000256" key="6">
    <source>
        <dbReference type="ARBA" id="ARBA00022962"/>
    </source>
</evidence>
<dbReference type="PROSITE" id="PS51553">
    <property type="entry name" value="GMPS_ATP_PPASE"/>
    <property type="match status" value="1"/>
</dbReference>
<dbReference type="GO" id="GO:0003921">
    <property type="term" value="F:GMP synthase activity"/>
    <property type="evidence" value="ECO:0007669"/>
    <property type="project" value="InterPro"/>
</dbReference>
<dbReference type="InterPro" id="IPR014729">
    <property type="entry name" value="Rossmann-like_a/b/a_fold"/>
</dbReference>
<dbReference type="Proteomes" id="UP000886819">
    <property type="component" value="Unassembled WGS sequence"/>
</dbReference>
<keyword evidence="1" id="KW-0436">Ligase</keyword>
<name>A0A9D0YVU5_9FIRM</name>
<protein>
    <recommendedName>
        <fullName evidence="7">Glutamine amidotransferase</fullName>
    </recommendedName>
</protein>
<evidence type="ECO:0000256" key="1">
    <source>
        <dbReference type="ARBA" id="ARBA00022598"/>
    </source>
</evidence>
<evidence type="ECO:0000256" key="2">
    <source>
        <dbReference type="ARBA" id="ARBA00022741"/>
    </source>
</evidence>
<keyword evidence="2 8" id="KW-0547">Nucleotide-binding</keyword>
<evidence type="ECO:0000259" key="9">
    <source>
        <dbReference type="PROSITE" id="PS51553"/>
    </source>
</evidence>
<sequence>MRDMILILGAETPSGRAVARKLRAEHYYCRLLPSGAGARDAAAESPAGVILAGEADEGAFAPDADIFSLGLPVLALGSSARAACAALGEREAGEPIRDAVVSLVYGSSALFEGVDAGERWIARADSYALPERFRIVAQGDGVGVGYADEQARQYLLQLQIERNDPDGMAILLNFARSVCGCTPWWTTESFIASAETGLRAALGDGRALCAMSGGLDSTVAAMLARRAAGERARCLFVDTGLMRQGEPEEAERYFRDELMLDFHRVDASARVLRALSGLKGMDEKWRVIIREIRRVLAEEAESMGGPVLLVKGTTYADILQRQGEAATPSQFDAVAEPLRELFKDEIRAVGRALGLSDAMITRQPFPGMGLAARIYGEVTAKRLETLRTADAIFAEELGESGLARRVPRFFAVLGEIEGREAIVLRATQENDVVRSPARLPYDLLERTVEHIRKALPDVSRVFYDMTTTRVDHG</sequence>
<gene>
    <name evidence="10" type="ORF">IAA66_04950</name>
</gene>
<dbReference type="EMBL" id="DVFI01000077">
    <property type="protein sequence ID" value="HIQ62918.1"/>
    <property type="molecule type" value="Genomic_DNA"/>
</dbReference>
<dbReference type="PANTHER" id="PTHR11922">
    <property type="entry name" value="GMP SYNTHASE-RELATED"/>
    <property type="match status" value="1"/>
</dbReference>
<evidence type="ECO:0000256" key="4">
    <source>
        <dbReference type="ARBA" id="ARBA00022755"/>
    </source>
</evidence>
<proteinExistence type="predicted"/>
<dbReference type="Gene3D" id="3.30.300.10">
    <property type="match status" value="1"/>
</dbReference>
<evidence type="ECO:0000256" key="8">
    <source>
        <dbReference type="PROSITE-ProRule" id="PRU00886"/>
    </source>
</evidence>
<comment type="caution">
    <text evidence="10">The sequence shown here is derived from an EMBL/GenBank/DDBJ whole genome shotgun (WGS) entry which is preliminary data.</text>
</comment>
<dbReference type="SUPFAM" id="SSF52317">
    <property type="entry name" value="Class I glutamine amidotransferase-like"/>
    <property type="match status" value="1"/>
</dbReference>
<evidence type="ECO:0000313" key="11">
    <source>
        <dbReference type="Proteomes" id="UP000886819"/>
    </source>
</evidence>